<proteinExistence type="predicted"/>
<dbReference type="Proteomes" id="UP000827872">
    <property type="component" value="Linkage Group LG09"/>
</dbReference>
<protein>
    <submittedName>
        <fullName evidence="1">Uncharacterized protein</fullName>
    </submittedName>
</protein>
<evidence type="ECO:0000313" key="2">
    <source>
        <dbReference type="Proteomes" id="UP000827872"/>
    </source>
</evidence>
<comment type="caution">
    <text evidence="1">The sequence shown here is derived from an EMBL/GenBank/DDBJ whole genome shotgun (WGS) entry which is preliminary data.</text>
</comment>
<evidence type="ECO:0000313" key="1">
    <source>
        <dbReference type="EMBL" id="KAH8002872.1"/>
    </source>
</evidence>
<name>A0ACB8FCC6_9SAUR</name>
<dbReference type="EMBL" id="CM037622">
    <property type="protein sequence ID" value="KAH8002872.1"/>
    <property type="molecule type" value="Genomic_DNA"/>
</dbReference>
<reference evidence="1" key="1">
    <citation type="submission" date="2021-08" db="EMBL/GenBank/DDBJ databases">
        <title>The first chromosome-level gecko genome reveals the dynamic sex chromosomes of Neotropical dwarf geckos (Sphaerodactylidae: Sphaerodactylus).</title>
        <authorList>
            <person name="Pinto B.J."/>
            <person name="Keating S.E."/>
            <person name="Gamble T."/>
        </authorList>
    </citation>
    <scope>NUCLEOTIDE SEQUENCE</scope>
    <source>
        <strain evidence="1">TG3544</strain>
    </source>
</reference>
<keyword evidence="2" id="KW-1185">Reference proteome</keyword>
<organism evidence="1 2">
    <name type="scientific">Sphaerodactylus townsendi</name>
    <dbReference type="NCBI Taxonomy" id="933632"/>
    <lineage>
        <taxon>Eukaryota</taxon>
        <taxon>Metazoa</taxon>
        <taxon>Chordata</taxon>
        <taxon>Craniata</taxon>
        <taxon>Vertebrata</taxon>
        <taxon>Euteleostomi</taxon>
        <taxon>Lepidosauria</taxon>
        <taxon>Squamata</taxon>
        <taxon>Bifurcata</taxon>
        <taxon>Gekkota</taxon>
        <taxon>Sphaerodactylidae</taxon>
        <taxon>Sphaerodactylus</taxon>
    </lineage>
</organism>
<accession>A0ACB8FCC6</accession>
<sequence length="90" mass="10116">MKATAEEDGVKGLDCPTLGVSQFYCRQHLKIPSGVGRAMMFDWITHNKGLFLNSYTEIGASHPHAMELQTQHNHFAMNCMHGLQIQMDPN</sequence>
<gene>
    <name evidence="1" type="ORF">K3G42_002321</name>
</gene>